<evidence type="ECO:0000313" key="2">
    <source>
        <dbReference type="Proteomes" id="UP001500620"/>
    </source>
</evidence>
<sequence length="211" mass="22406">MTSFARAERAALADALLAAGPDAPTLCEGWVTRDLAAHLVLRERRPDAAAGIMIKSVAGHTQKVQDRLAAGDYAALVETVRTPGLIAKPGFLEEGMNLVEFFVHLEDVRRATPGWAPRELPSEYANALGARAKGSARLSARRFPARILVKAAGLEPFTAGRGDADASRQVTVEGAPGEVLLFFTGRQAVADVELSGPDDLVERLKGARLGI</sequence>
<dbReference type="EMBL" id="BAABAT010000017">
    <property type="protein sequence ID" value="GAA4254111.1"/>
    <property type="molecule type" value="Genomic_DNA"/>
</dbReference>
<dbReference type="InterPro" id="IPR034660">
    <property type="entry name" value="DinB/YfiT-like"/>
</dbReference>
<dbReference type="NCBIfam" id="TIGR03083">
    <property type="entry name" value="maleylpyruvate isomerase family mycothiol-dependent enzyme"/>
    <property type="match status" value="1"/>
</dbReference>
<dbReference type="InterPro" id="IPR017519">
    <property type="entry name" value="CHP03085"/>
</dbReference>
<organism evidence="1 2">
    <name type="scientific">Dactylosporangium darangshiense</name>
    <dbReference type="NCBI Taxonomy" id="579108"/>
    <lineage>
        <taxon>Bacteria</taxon>
        <taxon>Bacillati</taxon>
        <taxon>Actinomycetota</taxon>
        <taxon>Actinomycetes</taxon>
        <taxon>Micromonosporales</taxon>
        <taxon>Micromonosporaceae</taxon>
        <taxon>Dactylosporangium</taxon>
    </lineage>
</organism>
<dbReference type="Proteomes" id="UP001500620">
    <property type="component" value="Unassembled WGS sequence"/>
</dbReference>
<evidence type="ECO:0000313" key="1">
    <source>
        <dbReference type="EMBL" id="GAA4254111.1"/>
    </source>
</evidence>
<dbReference type="RefSeq" id="WP_345131178.1">
    <property type="nucleotide sequence ID" value="NZ_BAABAT010000017.1"/>
</dbReference>
<dbReference type="SUPFAM" id="SSF109854">
    <property type="entry name" value="DinB/YfiT-like putative metalloenzymes"/>
    <property type="match status" value="1"/>
</dbReference>
<reference evidence="2" key="1">
    <citation type="journal article" date="2019" name="Int. J. Syst. Evol. Microbiol.">
        <title>The Global Catalogue of Microorganisms (GCM) 10K type strain sequencing project: providing services to taxonomists for standard genome sequencing and annotation.</title>
        <authorList>
            <consortium name="The Broad Institute Genomics Platform"/>
            <consortium name="The Broad Institute Genome Sequencing Center for Infectious Disease"/>
            <person name="Wu L."/>
            <person name="Ma J."/>
        </authorList>
    </citation>
    <scope>NUCLEOTIDE SEQUENCE [LARGE SCALE GENOMIC DNA]</scope>
    <source>
        <strain evidence="2">JCM 17441</strain>
    </source>
</reference>
<name>A0ABP8DEL4_9ACTN</name>
<dbReference type="NCBIfam" id="TIGR03085">
    <property type="entry name" value="TIGR03085 family metal-binding protein"/>
    <property type="match status" value="1"/>
</dbReference>
<dbReference type="InterPro" id="IPR017517">
    <property type="entry name" value="Maleyloyr_isom"/>
</dbReference>
<protein>
    <submittedName>
        <fullName evidence="1">TIGR03085 family metal-binding protein</fullName>
    </submittedName>
</protein>
<keyword evidence="2" id="KW-1185">Reference proteome</keyword>
<proteinExistence type="predicted"/>
<accession>A0ABP8DEL4</accession>
<gene>
    <name evidence="1" type="ORF">GCM10022255_057570</name>
</gene>
<comment type="caution">
    <text evidence="1">The sequence shown here is derived from an EMBL/GenBank/DDBJ whole genome shotgun (WGS) entry which is preliminary data.</text>
</comment>